<name>A0A9W5XI01_9ACTN</name>
<reference evidence="2" key="1">
    <citation type="submission" date="2021-01" db="EMBL/GenBank/DDBJ databases">
        <title>Whole genome shotgun sequence of Verrucosispora sediminis NBRC 107745.</title>
        <authorList>
            <person name="Komaki H."/>
            <person name="Tamura T."/>
        </authorList>
    </citation>
    <scope>NUCLEOTIDE SEQUENCE</scope>
    <source>
        <strain evidence="2">NBRC 107745</strain>
    </source>
</reference>
<sequence length="200" mass="21855">MLMFATALGADAELRPLNPWHAEEFLGNLDRAREHIAPWVSPSFVATDLAGARHVLQRYADRWARDDGGIWGIWSGGKLVGGVLLVSLNAASGVCEAGCWLEPAAEGRGLVTRAVERLIDWVLVERGLHRVEWRTNAGNARSIAVARRLGMRRDGVLREVLAGPDGRIDLEVWSVLAPEWRARRAGVPSIRDSGGVAPDK</sequence>
<protein>
    <submittedName>
        <fullName evidence="2">N-acetyltransferase</fullName>
    </submittedName>
</protein>
<dbReference type="GO" id="GO:0005737">
    <property type="term" value="C:cytoplasm"/>
    <property type="evidence" value="ECO:0007669"/>
    <property type="project" value="TreeGrafter"/>
</dbReference>
<dbReference type="EMBL" id="BOPD01000007">
    <property type="protein sequence ID" value="GIJ31730.1"/>
    <property type="molecule type" value="Genomic_DNA"/>
</dbReference>
<dbReference type="Gene3D" id="3.40.630.30">
    <property type="match status" value="1"/>
</dbReference>
<keyword evidence="3" id="KW-1185">Reference proteome</keyword>
<proteinExistence type="predicted"/>
<comment type="caution">
    <text evidence="2">The sequence shown here is derived from an EMBL/GenBank/DDBJ whole genome shotgun (WGS) entry which is preliminary data.</text>
</comment>
<evidence type="ECO:0000313" key="3">
    <source>
        <dbReference type="Proteomes" id="UP000607311"/>
    </source>
</evidence>
<dbReference type="SUPFAM" id="SSF55729">
    <property type="entry name" value="Acyl-CoA N-acyltransferases (Nat)"/>
    <property type="match status" value="1"/>
</dbReference>
<dbReference type="PROSITE" id="PS51186">
    <property type="entry name" value="GNAT"/>
    <property type="match status" value="1"/>
</dbReference>
<dbReference type="AlphaFoldDB" id="A0A9W5XI01"/>
<dbReference type="FunFam" id="3.40.630.30:FF:000182">
    <property type="entry name" value="Putative acetyltransferase"/>
    <property type="match status" value="1"/>
</dbReference>
<dbReference type="InterPro" id="IPR000182">
    <property type="entry name" value="GNAT_dom"/>
</dbReference>
<dbReference type="PANTHER" id="PTHR43441">
    <property type="entry name" value="RIBOSOMAL-PROTEIN-SERINE ACETYLTRANSFERASE"/>
    <property type="match status" value="1"/>
</dbReference>
<dbReference type="Proteomes" id="UP000607311">
    <property type="component" value="Unassembled WGS sequence"/>
</dbReference>
<gene>
    <name evidence="2" type="ORF">Vse01_08780</name>
</gene>
<dbReference type="PANTHER" id="PTHR43441:SF10">
    <property type="entry name" value="ACETYLTRANSFERASE"/>
    <property type="match status" value="1"/>
</dbReference>
<dbReference type="GO" id="GO:1990189">
    <property type="term" value="F:protein N-terminal-serine acetyltransferase activity"/>
    <property type="evidence" value="ECO:0007669"/>
    <property type="project" value="TreeGrafter"/>
</dbReference>
<organism evidence="2 3">
    <name type="scientific">Micromonospora sediminimaris</name>
    <dbReference type="NCBI Taxonomy" id="547162"/>
    <lineage>
        <taxon>Bacteria</taxon>
        <taxon>Bacillati</taxon>
        <taxon>Actinomycetota</taxon>
        <taxon>Actinomycetes</taxon>
        <taxon>Micromonosporales</taxon>
        <taxon>Micromonosporaceae</taxon>
        <taxon>Micromonospora</taxon>
    </lineage>
</organism>
<dbReference type="InterPro" id="IPR051908">
    <property type="entry name" value="Ribosomal_N-acetyltransferase"/>
</dbReference>
<evidence type="ECO:0000259" key="1">
    <source>
        <dbReference type="PROSITE" id="PS51186"/>
    </source>
</evidence>
<evidence type="ECO:0000313" key="2">
    <source>
        <dbReference type="EMBL" id="GIJ31730.1"/>
    </source>
</evidence>
<feature type="domain" description="N-acetyltransferase" evidence="1">
    <location>
        <begin position="12"/>
        <end position="179"/>
    </location>
</feature>
<accession>A0A9W5XI01</accession>
<dbReference type="GO" id="GO:0008999">
    <property type="term" value="F:protein-N-terminal-alanine acetyltransferase activity"/>
    <property type="evidence" value="ECO:0007669"/>
    <property type="project" value="TreeGrafter"/>
</dbReference>
<dbReference type="Pfam" id="PF13302">
    <property type="entry name" value="Acetyltransf_3"/>
    <property type="match status" value="1"/>
</dbReference>
<dbReference type="InterPro" id="IPR016181">
    <property type="entry name" value="Acyl_CoA_acyltransferase"/>
</dbReference>